<feature type="domain" description="HTH cro/C1-type" evidence="1">
    <location>
        <begin position="7"/>
        <end position="60"/>
    </location>
</feature>
<proteinExistence type="predicted"/>
<dbReference type="AlphaFoldDB" id="A0A916NBI9"/>
<dbReference type="SUPFAM" id="SSF47413">
    <property type="entry name" value="lambda repressor-like DNA-binding domains"/>
    <property type="match status" value="1"/>
</dbReference>
<evidence type="ECO:0000259" key="1">
    <source>
        <dbReference type="PROSITE" id="PS50943"/>
    </source>
</evidence>
<reference evidence="2" key="1">
    <citation type="submission" date="2021-04" db="EMBL/GenBank/DDBJ databases">
        <authorList>
            <person name="Rodrigo-Torres L."/>
            <person name="Arahal R. D."/>
            <person name="Lucena T."/>
        </authorList>
    </citation>
    <scope>NUCLEOTIDE SEQUENCE</scope>
    <source>
        <strain evidence="2">AS29M-1</strain>
    </source>
</reference>
<dbReference type="InterPro" id="IPR001387">
    <property type="entry name" value="Cro/C1-type_HTH"/>
</dbReference>
<gene>
    <name evidence="2" type="ORF">CRYO30217_02147</name>
</gene>
<evidence type="ECO:0000313" key="3">
    <source>
        <dbReference type="Proteomes" id="UP000683507"/>
    </source>
</evidence>
<evidence type="ECO:0000313" key="2">
    <source>
        <dbReference type="EMBL" id="CAG5083278.1"/>
    </source>
</evidence>
<dbReference type="RefSeq" id="WP_258542368.1">
    <property type="nucleotide sequence ID" value="NZ_OU015584.1"/>
</dbReference>
<sequence>MSLGSRLHKAMRGKGITQKDLGKLLGVKSGTISYRIRNNAFKSHDIDFICNHFGINPEWVKLGVGEIYQDSETTYASKEIESDIQERSVEYYNILTGNELNEIINNEKDYSRKVLIERIRDLEIKLLQALDAEKIAVKRERQITDRYLELLEQKNSKD</sequence>
<dbReference type="EMBL" id="OU015584">
    <property type="protein sequence ID" value="CAG5083278.1"/>
    <property type="molecule type" value="Genomic_DNA"/>
</dbReference>
<protein>
    <recommendedName>
        <fullName evidence="1">HTH cro/C1-type domain-containing protein</fullName>
    </recommendedName>
</protein>
<dbReference type="CDD" id="cd00093">
    <property type="entry name" value="HTH_XRE"/>
    <property type="match status" value="1"/>
</dbReference>
<dbReference type="InterPro" id="IPR010982">
    <property type="entry name" value="Lambda_DNA-bd_dom_sf"/>
</dbReference>
<dbReference type="GO" id="GO:0003677">
    <property type="term" value="F:DNA binding"/>
    <property type="evidence" value="ECO:0007669"/>
    <property type="project" value="InterPro"/>
</dbReference>
<dbReference type="Gene3D" id="1.10.260.40">
    <property type="entry name" value="lambda repressor-like DNA-binding domains"/>
    <property type="match status" value="1"/>
</dbReference>
<dbReference type="Proteomes" id="UP000683507">
    <property type="component" value="Chromosome"/>
</dbReference>
<name>A0A916NBI9_9FLAO</name>
<dbReference type="PROSITE" id="PS50943">
    <property type="entry name" value="HTH_CROC1"/>
    <property type="match status" value="1"/>
</dbReference>
<keyword evidence="3" id="KW-1185">Reference proteome</keyword>
<organism evidence="2 3">
    <name type="scientific">Parvicella tangerina</name>
    <dbReference type="NCBI Taxonomy" id="2829795"/>
    <lineage>
        <taxon>Bacteria</taxon>
        <taxon>Pseudomonadati</taxon>
        <taxon>Bacteroidota</taxon>
        <taxon>Flavobacteriia</taxon>
        <taxon>Flavobacteriales</taxon>
        <taxon>Parvicellaceae</taxon>
        <taxon>Parvicella</taxon>
    </lineage>
</organism>
<accession>A0A916NBI9</accession>
<dbReference type="KEGG" id="ptan:CRYO30217_02147"/>